<proteinExistence type="predicted"/>
<evidence type="ECO:0000256" key="8">
    <source>
        <dbReference type="SAM" id="Phobius"/>
    </source>
</evidence>
<dbReference type="InterPro" id="IPR050428">
    <property type="entry name" value="TCS_sensor_his_kinase"/>
</dbReference>
<dbReference type="InterPro" id="IPR003594">
    <property type="entry name" value="HATPase_dom"/>
</dbReference>
<accession>A0A1H6J6L1</accession>
<dbReference type="GO" id="GO:0005886">
    <property type="term" value="C:plasma membrane"/>
    <property type="evidence" value="ECO:0007669"/>
    <property type="project" value="TreeGrafter"/>
</dbReference>
<dbReference type="EC" id="2.7.13.3" evidence="2"/>
<organism evidence="10 11">
    <name type="scientific">Magnetospirillum fulvum</name>
    <name type="common">Rhodospirillum fulvum</name>
    <dbReference type="NCBI Taxonomy" id="1082"/>
    <lineage>
        <taxon>Bacteria</taxon>
        <taxon>Pseudomonadati</taxon>
        <taxon>Pseudomonadota</taxon>
        <taxon>Alphaproteobacteria</taxon>
        <taxon>Rhodospirillales</taxon>
        <taxon>Rhodospirillaceae</taxon>
        <taxon>Magnetospirillum</taxon>
    </lineage>
</organism>
<evidence type="ECO:0000256" key="5">
    <source>
        <dbReference type="ARBA" id="ARBA00022692"/>
    </source>
</evidence>
<dbReference type="InterPro" id="IPR005467">
    <property type="entry name" value="His_kinase_dom"/>
</dbReference>
<dbReference type="Proteomes" id="UP000182983">
    <property type="component" value="Unassembled WGS sequence"/>
</dbReference>
<sequence>MPDKTGPRSLRSRLILGAALWLVLAMALGGWVLGNAFRTAVENSFHERLRAHLRALAAVVEIGPTGTIGVGRPVGEPRFDQPYSGWYWQVSDGETVRARSRSLWDFALPVSSSVGEGAVLFRRDTGPRGEALETAERDLVLPDSDHLLHLAVSASRRDIDGEVRDFNLLLTLALGGLGLGLIAAVAVQVGYGLRPLGQLALALDRLRQQGGRLHGDYPREVAPLVAAMNEVLDHDERMIARARTHVGNLAHGLKTPLAVIEAELGSPRPDRAVLSGQIARANRLIDVHLSRARAEAAPSGSLAARVAVAEVAGEIKAALVRIHAGRTLVIEIDCTADAQAPLARDDLAEILGNLMDNACKWAKSRVRVAATATVLIVEDDGRGLSPEETEVATQRGSRLDESAPGSGLGLAIVADLAALSGLDLTFGRSDWGGLKVTLSWQNRLASPAASG</sequence>
<dbReference type="GO" id="GO:0000160">
    <property type="term" value="P:phosphorelay signal transduction system"/>
    <property type="evidence" value="ECO:0007669"/>
    <property type="project" value="TreeGrafter"/>
</dbReference>
<dbReference type="Pfam" id="PF02518">
    <property type="entry name" value="HATPase_c"/>
    <property type="match status" value="1"/>
</dbReference>
<keyword evidence="5 8" id="KW-0812">Transmembrane</keyword>
<keyword evidence="11" id="KW-1185">Reference proteome</keyword>
<dbReference type="PANTHER" id="PTHR45436">
    <property type="entry name" value="SENSOR HISTIDINE KINASE YKOH"/>
    <property type="match status" value="1"/>
</dbReference>
<protein>
    <recommendedName>
        <fullName evidence="2">histidine kinase</fullName>
        <ecNumber evidence="2">2.7.13.3</ecNumber>
    </recommendedName>
</protein>
<feature type="transmembrane region" description="Helical" evidence="8">
    <location>
        <begin position="166"/>
        <end position="187"/>
    </location>
</feature>
<dbReference type="PANTHER" id="PTHR45436:SF5">
    <property type="entry name" value="SENSOR HISTIDINE KINASE TRCS"/>
    <property type="match status" value="1"/>
</dbReference>
<dbReference type="SUPFAM" id="SSF55874">
    <property type="entry name" value="ATPase domain of HSP90 chaperone/DNA topoisomerase II/histidine kinase"/>
    <property type="match status" value="1"/>
</dbReference>
<name>A0A1H6J6L1_MAGFU</name>
<dbReference type="SMART" id="SM00387">
    <property type="entry name" value="HATPase_c"/>
    <property type="match status" value="1"/>
</dbReference>
<evidence type="ECO:0000256" key="4">
    <source>
        <dbReference type="ARBA" id="ARBA00022679"/>
    </source>
</evidence>
<dbReference type="AlphaFoldDB" id="A0A1H6J6L1"/>
<dbReference type="EMBL" id="FNWO01000013">
    <property type="protein sequence ID" value="SEH54466.1"/>
    <property type="molecule type" value="Genomic_DNA"/>
</dbReference>
<keyword evidence="4" id="KW-0808">Transferase</keyword>
<keyword evidence="7 8" id="KW-1133">Transmembrane helix</keyword>
<evidence type="ECO:0000259" key="9">
    <source>
        <dbReference type="PROSITE" id="PS50109"/>
    </source>
</evidence>
<dbReference type="RefSeq" id="WP_074769796.1">
    <property type="nucleotide sequence ID" value="NZ_FNWO01000013.1"/>
</dbReference>
<keyword evidence="8" id="KW-0472">Membrane</keyword>
<evidence type="ECO:0000256" key="3">
    <source>
        <dbReference type="ARBA" id="ARBA00022553"/>
    </source>
</evidence>
<dbReference type="Gene3D" id="3.30.565.10">
    <property type="entry name" value="Histidine kinase-like ATPase, C-terminal domain"/>
    <property type="match status" value="1"/>
</dbReference>
<evidence type="ECO:0000256" key="1">
    <source>
        <dbReference type="ARBA" id="ARBA00000085"/>
    </source>
</evidence>
<dbReference type="OrthoDB" id="9809567at2"/>
<evidence type="ECO:0000256" key="2">
    <source>
        <dbReference type="ARBA" id="ARBA00012438"/>
    </source>
</evidence>
<reference evidence="11" key="1">
    <citation type="submission" date="2016-10" db="EMBL/GenBank/DDBJ databases">
        <authorList>
            <person name="Varghese N."/>
            <person name="Submissions S."/>
        </authorList>
    </citation>
    <scope>NUCLEOTIDE SEQUENCE [LARGE SCALE GENOMIC DNA]</scope>
    <source>
        <strain evidence="11">DSM 13234</strain>
    </source>
</reference>
<keyword evidence="3" id="KW-0597">Phosphoprotein</keyword>
<evidence type="ECO:0000313" key="11">
    <source>
        <dbReference type="Proteomes" id="UP000182983"/>
    </source>
</evidence>
<evidence type="ECO:0000256" key="6">
    <source>
        <dbReference type="ARBA" id="ARBA00022777"/>
    </source>
</evidence>
<comment type="catalytic activity">
    <reaction evidence="1">
        <text>ATP + protein L-histidine = ADP + protein N-phospho-L-histidine.</text>
        <dbReference type="EC" id="2.7.13.3"/>
    </reaction>
</comment>
<evidence type="ECO:0000256" key="7">
    <source>
        <dbReference type="ARBA" id="ARBA00022989"/>
    </source>
</evidence>
<keyword evidence="6 10" id="KW-0418">Kinase</keyword>
<gene>
    <name evidence="10" type="ORF">SAMN04244559_02893</name>
</gene>
<evidence type="ECO:0000313" key="10">
    <source>
        <dbReference type="EMBL" id="SEH54466.1"/>
    </source>
</evidence>
<dbReference type="PROSITE" id="PS50109">
    <property type="entry name" value="HIS_KIN"/>
    <property type="match status" value="1"/>
</dbReference>
<feature type="domain" description="Histidine kinase" evidence="9">
    <location>
        <begin position="248"/>
        <end position="444"/>
    </location>
</feature>
<dbReference type="InterPro" id="IPR036890">
    <property type="entry name" value="HATPase_C_sf"/>
</dbReference>
<dbReference type="GO" id="GO:0004673">
    <property type="term" value="F:protein histidine kinase activity"/>
    <property type="evidence" value="ECO:0007669"/>
    <property type="project" value="UniProtKB-EC"/>
</dbReference>